<keyword evidence="2" id="KW-1185">Reference proteome</keyword>
<reference evidence="1 2" key="1">
    <citation type="submission" date="2018-06" db="EMBL/GenBank/DDBJ databases">
        <title>The draft genome sequence of Crocinitomix sp. SM1701.</title>
        <authorList>
            <person name="Zhang X."/>
        </authorList>
    </citation>
    <scope>NUCLEOTIDE SEQUENCE [LARGE SCALE GENOMIC DNA]</scope>
    <source>
        <strain evidence="1 2">SM1701</strain>
    </source>
</reference>
<dbReference type="GO" id="GO:0110001">
    <property type="term" value="C:toxin-antitoxin complex"/>
    <property type="evidence" value="ECO:0007669"/>
    <property type="project" value="InterPro"/>
</dbReference>
<organism evidence="1 2">
    <name type="scientific">Putridiphycobacter roseus</name>
    <dbReference type="NCBI Taxonomy" id="2219161"/>
    <lineage>
        <taxon>Bacteria</taxon>
        <taxon>Pseudomonadati</taxon>
        <taxon>Bacteroidota</taxon>
        <taxon>Flavobacteriia</taxon>
        <taxon>Flavobacteriales</taxon>
        <taxon>Crocinitomicaceae</taxon>
        <taxon>Putridiphycobacter</taxon>
    </lineage>
</organism>
<name>A0A2W1NQW2_9FLAO</name>
<dbReference type="RefSeq" id="WP_111063182.1">
    <property type="nucleotide sequence ID" value="NZ_JBHUCU010000032.1"/>
</dbReference>
<dbReference type="EMBL" id="QKSB01000005">
    <property type="protein sequence ID" value="PZE17058.1"/>
    <property type="molecule type" value="Genomic_DNA"/>
</dbReference>
<dbReference type="Pfam" id="PF09907">
    <property type="entry name" value="HigB_toxin"/>
    <property type="match status" value="1"/>
</dbReference>
<accession>A0A2W1NQW2</accession>
<dbReference type="AlphaFoldDB" id="A0A2W1NQW2"/>
<dbReference type="GO" id="GO:0004519">
    <property type="term" value="F:endonuclease activity"/>
    <property type="evidence" value="ECO:0007669"/>
    <property type="project" value="InterPro"/>
</dbReference>
<sequence length="100" mass="11889">MNNIVSLKTLKEHWQRSGRDDSEEQLKAWYHEAKKATWQNPNEVETQYKNASIVGDNRIVFNICGNKYRLVVKVNYKAQWIFIRFVGTHKEYDKIDVTTI</sequence>
<dbReference type="Proteomes" id="UP000249248">
    <property type="component" value="Unassembled WGS sequence"/>
</dbReference>
<evidence type="ECO:0000313" key="2">
    <source>
        <dbReference type="Proteomes" id="UP000249248"/>
    </source>
</evidence>
<gene>
    <name evidence="1" type="ORF">DNU06_09945</name>
</gene>
<evidence type="ECO:0000313" key="1">
    <source>
        <dbReference type="EMBL" id="PZE17058.1"/>
    </source>
</evidence>
<protein>
    <submittedName>
        <fullName evidence="1">Type II toxin-antitoxin system HigB family toxin</fullName>
    </submittedName>
</protein>
<dbReference type="GO" id="GO:0003723">
    <property type="term" value="F:RNA binding"/>
    <property type="evidence" value="ECO:0007669"/>
    <property type="project" value="InterPro"/>
</dbReference>
<comment type="caution">
    <text evidence="1">The sequence shown here is derived from an EMBL/GenBank/DDBJ whole genome shotgun (WGS) entry which is preliminary data.</text>
</comment>
<dbReference type="InterPro" id="IPR018669">
    <property type="entry name" value="Toxin_HigB"/>
</dbReference>
<dbReference type="OrthoDB" id="9799912at2"/>
<proteinExistence type="predicted"/>